<dbReference type="eggNOG" id="COG0747">
    <property type="taxonomic scope" value="Bacteria"/>
</dbReference>
<evidence type="ECO:0000256" key="1">
    <source>
        <dbReference type="ARBA" id="ARBA00004418"/>
    </source>
</evidence>
<dbReference type="InterPro" id="IPR039424">
    <property type="entry name" value="SBP_5"/>
</dbReference>
<dbReference type="PANTHER" id="PTHR30290:SF10">
    <property type="entry name" value="PERIPLASMIC OLIGOPEPTIDE-BINDING PROTEIN-RELATED"/>
    <property type="match status" value="1"/>
</dbReference>
<gene>
    <name evidence="7" type="ORF">NA2_11759</name>
</gene>
<dbReference type="SUPFAM" id="SSF53850">
    <property type="entry name" value="Periplasmic binding protein-like II"/>
    <property type="match status" value="1"/>
</dbReference>
<evidence type="ECO:0000313" key="8">
    <source>
        <dbReference type="Proteomes" id="UP000006786"/>
    </source>
</evidence>
<feature type="domain" description="Solute-binding protein family 5" evidence="6">
    <location>
        <begin position="79"/>
        <end position="435"/>
    </location>
</feature>
<dbReference type="GO" id="GO:0015833">
    <property type="term" value="P:peptide transport"/>
    <property type="evidence" value="ECO:0007669"/>
    <property type="project" value="TreeGrafter"/>
</dbReference>
<evidence type="ECO:0000313" key="7">
    <source>
        <dbReference type="EMBL" id="EKF18572.1"/>
    </source>
</evidence>
<dbReference type="RefSeq" id="WP_008597118.1">
    <property type="nucleotide sequence ID" value="NZ_AMRM01000012.1"/>
</dbReference>
<feature type="chain" id="PRO_5003863753" evidence="5">
    <location>
        <begin position="31"/>
        <end position="516"/>
    </location>
</feature>
<comment type="caution">
    <text evidence="7">The sequence shown here is derived from an EMBL/GenBank/DDBJ whole genome shotgun (WGS) entry which is preliminary data.</text>
</comment>
<dbReference type="PATRIC" id="fig|391937.3.peg.2417"/>
<feature type="signal peptide" evidence="5">
    <location>
        <begin position="1"/>
        <end position="30"/>
    </location>
</feature>
<proteinExistence type="inferred from homology"/>
<dbReference type="Pfam" id="PF00496">
    <property type="entry name" value="SBP_bac_5"/>
    <property type="match status" value="1"/>
</dbReference>
<dbReference type="Gene3D" id="3.10.105.10">
    <property type="entry name" value="Dipeptide-binding Protein, Domain 3"/>
    <property type="match status" value="1"/>
</dbReference>
<keyword evidence="3" id="KW-0813">Transport</keyword>
<comment type="subcellular location">
    <subcellularLocation>
        <location evidence="1">Periplasm</location>
    </subcellularLocation>
</comment>
<keyword evidence="4 5" id="KW-0732">Signal</keyword>
<dbReference type="InterPro" id="IPR030678">
    <property type="entry name" value="Peptide/Ni-bd"/>
</dbReference>
<dbReference type="GO" id="GO:0030288">
    <property type="term" value="C:outer membrane-bounded periplasmic space"/>
    <property type="evidence" value="ECO:0007669"/>
    <property type="project" value="UniProtKB-ARBA"/>
</dbReference>
<name>K2MMV1_9HYPH</name>
<evidence type="ECO:0000256" key="2">
    <source>
        <dbReference type="ARBA" id="ARBA00005695"/>
    </source>
</evidence>
<dbReference type="GO" id="GO:0043190">
    <property type="term" value="C:ATP-binding cassette (ABC) transporter complex"/>
    <property type="evidence" value="ECO:0007669"/>
    <property type="project" value="InterPro"/>
</dbReference>
<dbReference type="PANTHER" id="PTHR30290">
    <property type="entry name" value="PERIPLASMIC BINDING COMPONENT OF ABC TRANSPORTER"/>
    <property type="match status" value="1"/>
</dbReference>
<comment type="similarity">
    <text evidence="2">Belongs to the bacterial solute-binding protein 5 family.</text>
</comment>
<organism evidence="7 8">
    <name type="scientific">Nitratireductor pacificus pht-3B</name>
    <dbReference type="NCBI Taxonomy" id="391937"/>
    <lineage>
        <taxon>Bacteria</taxon>
        <taxon>Pseudomonadati</taxon>
        <taxon>Pseudomonadota</taxon>
        <taxon>Alphaproteobacteria</taxon>
        <taxon>Hyphomicrobiales</taxon>
        <taxon>Phyllobacteriaceae</taxon>
        <taxon>Nitratireductor</taxon>
    </lineage>
</organism>
<accession>K2MMV1</accession>
<evidence type="ECO:0000256" key="4">
    <source>
        <dbReference type="ARBA" id="ARBA00022729"/>
    </source>
</evidence>
<dbReference type="Gene3D" id="3.90.76.10">
    <property type="entry name" value="Dipeptide-binding Protein, Domain 1"/>
    <property type="match status" value="1"/>
</dbReference>
<keyword evidence="8" id="KW-1185">Reference proteome</keyword>
<dbReference type="Gene3D" id="3.40.190.10">
    <property type="entry name" value="Periplasmic binding protein-like II"/>
    <property type="match status" value="1"/>
</dbReference>
<dbReference type="Proteomes" id="UP000006786">
    <property type="component" value="Unassembled WGS sequence"/>
</dbReference>
<protein>
    <submittedName>
        <fullName evidence="7">Extracellular solute-binding protein</fullName>
    </submittedName>
</protein>
<evidence type="ECO:0000259" key="6">
    <source>
        <dbReference type="Pfam" id="PF00496"/>
    </source>
</evidence>
<dbReference type="InterPro" id="IPR000914">
    <property type="entry name" value="SBP_5_dom"/>
</dbReference>
<dbReference type="EMBL" id="AMRM01000012">
    <property type="protein sequence ID" value="EKF18572.1"/>
    <property type="molecule type" value="Genomic_DNA"/>
</dbReference>
<evidence type="ECO:0000256" key="5">
    <source>
        <dbReference type="SAM" id="SignalP"/>
    </source>
</evidence>
<dbReference type="CDD" id="cd00995">
    <property type="entry name" value="PBP2_NikA_DppA_OppA_like"/>
    <property type="match status" value="1"/>
</dbReference>
<dbReference type="AlphaFoldDB" id="K2MMV1"/>
<dbReference type="OrthoDB" id="9803988at2"/>
<dbReference type="STRING" id="391937.NA2_11759"/>
<dbReference type="GO" id="GO:1904680">
    <property type="term" value="F:peptide transmembrane transporter activity"/>
    <property type="evidence" value="ECO:0007669"/>
    <property type="project" value="TreeGrafter"/>
</dbReference>
<dbReference type="PIRSF" id="PIRSF002741">
    <property type="entry name" value="MppA"/>
    <property type="match status" value="1"/>
</dbReference>
<evidence type="ECO:0000256" key="3">
    <source>
        <dbReference type="ARBA" id="ARBA00022448"/>
    </source>
</evidence>
<reference evidence="7 8" key="1">
    <citation type="journal article" date="2012" name="J. Bacteriol.">
        <title>Genome Sequence of Nitratireductor pacificus Type Strain pht-3B.</title>
        <authorList>
            <person name="Lai Q."/>
            <person name="Li G."/>
            <person name="Shao Z."/>
        </authorList>
    </citation>
    <scope>NUCLEOTIDE SEQUENCE [LARGE SCALE GENOMIC DNA]</scope>
    <source>
        <strain evidence="8">pht-3B</strain>
    </source>
</reference>
<sequence length="516" mass="56213">MGSVFGKRFRAGALAVLGLTTCLAMSGVTAAQTKLRFVQQSAVQSLNQNVESTRTSARIAEEIVEAAVGTEMVDGKTTFVPKLASSWSQIDPKTWRFKVREGITFSNGEPLTSEAFVKTLAFWRALPGGKSAATFANIEINAVDEMTFDVVTKEENLSSLPAQMSYFVVFPPRYYEGLGEPADAEVAFGNNPVGTGPYMLDEWTKGVVIKLKENPGYWGEKPAIKEIEIRSVADAATRVSLLQSGAADVVGDIPINLYERVASMSGKKMVGAPSDVRVFVALNLNTAPTDNVLVRQAISHAIDRKSIIARLLRGHAQEANGLFLPGELGYDPDFSGYSYDPEKARSLLKEAGFEGSVPITLNYPIGTFDIDKQLAEVVQAQLQEVGFEVTMNGGPNQSLQPLWRKAGSSEGIYLYQMSPVYSDSNFLMNIAYFGPNSVYKAFGTDDELNAITAKAATAKTAEERQALYEQAQARAIGEMAVWVPLYVRELGYGMVEGFEWNPPASNRLNFSSAKFN</sequence>